<evidence type="ECO:0000259" key="2">
    <source>
        <dbReference type="Pfam" id="PF01266"/>
    </source>
</evidence>
<dbReference type="GO" id="GO:0005737">
    <property type="term" value="C:cytoplasm"/>
    <property type="evidence" value="ECO:0007669"/>
    <property type="project" value="TreeGrafter"/>
</dbReference>
<name>A0A4Z0AKH6_9PSED</name>
<dbReference type="PANTHER" id="PTHR13847">
    <property type="entry name" value="SARCOSINE DEHYDROGENASE-RELATED"/>
    <property type="match status" value="1"/>
</dbReference>
<dbReference type="Proteomes" id="UP000297734">
    <property type="component" value="Unassembled WGS sequence"/>
</dbReference>
<protein>
    <submittedName>
        <fullName evidence="3">FAD-binding oxidoreductase</fullName>
    </submittedName>
</protein>
<proteinExistence type="predicted"/>
<dbReference type="SUPFAM" id="SSF51905">
    <property type="entry name" value="FAD/NAD(P)-binding domain"/>
    <property type="match status" value="1"/>
</dbReference>
<keyword evidence="4" id="KW-1185">Reference proteome</keyword>
<keyword evidence="1" id="KW-0560">Oxidoreductase</keyword>
<dbReference type="InterPro" id="IPR006076">
    <property type="entry name" value="FAD-dep_OxRdtase"/>
</dbReference>
<dbReference type="EMBL" id="QUZT01000073">
    <property type="protein sequence ID" value="TFY87125.1"/>
    <property type="molecule type" value="Genomic_DNA"/>
</dbReference>
<dbReference type="AlphaFoldDB" id="A0A4Z0AKH6"/>
<evidence type="ECO:0000256" key="1">
    <source>
        <dbReference type="ARBA" id="ARBA00023002"/>
    </source>
</evidence>
<gene>
    <name evidence="3" type="ORF">DYL61_26685</name>
</gene>
<dbReference type="OrthoDB" id="6925984at2"/>
<dbReference type="Gene3D" id="3.30.9.10">
    <property type="entry name" value="D-Amino Acid Oxidase, subunit A, domain 2"/>
    <property type="match status" value="1"/>
</dbReference>
<dbReference type="PANTHER" id="PTHR13847:SF281">
    <property type="entry name" value="FAD DEPENDENT OXIDOREDUCTASE DOMAIN-CONTAINING PROTEIN"/>
    <property type="match status" value="1"/>
</dbReference>
<feature type="domain" description="FAD dependent oxidoreductase" evidence="2">
    <location>
        <begin position="32"/>
        <end position="385"/>
    </location>
</feature>
<accession>A0A4Z0AKH6</accession>
<evidence type="ECO:0000313" key="4">
    <source>
        <dbReference type="Proteomes" id="UP000297734"/>
    </source>
</evidence>
<dbReference type="Pfam" id="PF01266">
    <property type="entry name" value="DAO"/>
    <property type="match status" value="1"/>
</dbReference>
<organism evidence="3 4">
    <name type="scientific">Pseudomonas nabeulensis</name>
    <dbReference type="NCBI Taxonomy" id="2293833"/>
    <lineage>
        <taxon>Bacteria</taxon>
        <taxon>Pseudomonadati</taxon>
        <taxon>Pseudomonadota</taxon>
        <taxon>Gammaproteobacteria</taxon>
        <taxon>Pseudomonadales</taxon>
        <taxon>Pseudomonadaceae</taxon>
        <taxon>Pseudomonas</taxon>
    </lineage>
</organism>
<dbReference type="InterPro" id="IPR036188">
    <property type="entry name" value="FAD/NAD-bd_sf"/>
</dbReference>
<comment type="caution">
    <text evidence="3">The sequence shown here is derived from an EMBL/GenBank/DDBJ whole genome shotgun (WGS) entry which is preliminary data.</text>
</comment>
<reference evidence="3 4" key="1">
    <citation type="journal article" date="2019" name="Syst. Appl. Microbiol.">
        <title>New species of pathogenic Pseudomonas isolated from citrus in Tunisia: Proposal of Pseudomonas kairouanensis sp. nov. and Pseudomonas nabeulensis sp. nov.</title>
        <authorList>
            <person name="Oueslati M."/>
            <person name="Mulet M."/>
            <person name="Gomila M."/>
            <person name="Berge O."/>
            <person name="Hajlaoui M.R."/>
            <person name="Lalucat J."/>
            <person name="Sadfi-Zouaoui N."/>
            <person name="Garcia-Valdes E."/>
        </authorList>
    </citation>
    <scope>NUCLEOTIDE SEQUENCE [LARGE SCALE GENOMIC DNA]</scope>
    <source>
        <strain evidence="3 4">E10B</strain>
    </source>
</reference>
<dbReference type="RefSeq" id="WP_135310817.1">
    <property type="nucleotide sequence ID" value="NZ_QUZT01000073.1"/>
</dbReference>
<evidence type="ECO:0000313" key="3">
    <source>
        <dbReference type="EMBL" id="TFY87125.1"/>
    </source>
</evidence>
<dbReference type="GO" id="GO:0016491">
    <property type="term" value="F:oxidoreductase activity"/>
    <property type="evidence" value="ECO:0007669"/>
    <property type="project" value="UniProtKB-KW"/>
</dbReference>
<dbReference type="Gene3D" id="3.50.50.60">
    <property type="entry name" value="FAD/NAD(P)-binding domain"/>
    <property type="match status" value="1"/>
</dbReference>
<sequence>MTASARHTASYYAASSVPQPDYPVLSGEVVADVCVIGGGYSGINTALELAERGFNVVLLEARRIGWGASGRNGGQLIRGVGHGLDQFANVIGSDGVRQMKLMGLEAVEIVRERVERYQIPCDLTWGYCDLANKPHHLQAFAEDAEELRSLGYRHELRLLQAGEMSSVIGSDRYVGGMIDMGSGHLHPLNLALGEAAAAQQLGVKLFEQSEVTRIDYGPEVKVHTAQGQVRAKTLVLACNAYLNGLNPQLSGKVLPAGSYIIATEPLSEAQATSLLPQNMAVCDQRVTVDYFRLSADRRLLFGGACHYSGRDPQDIGAYMRPKMLKVFPQLADVKIDFQWGGMIGIGANRLPQIGRLPDQANVYYAQAYAGHGLNATHLAGKLLAEAISGQQQGRFDLFAQVPHLTFPGGKHLRSPLLALGMLWHRFKELV</sequence>